<organism evidence="1 2">
    <name type="scientific">Mycolicibacterium phlei DSM 43239 = CCUG 21000</name>
    <dbReference type="NCBI Taxonomy" id="1226750"/>
    <lineage>
        <taxon>Bacteria</taxon>
        <taxon>Bacillati</taxon>
        <taxon>Actinomycetota</taxon>
        <taxon>Actinomycetes</taxon>
        <taxon>Mycobacteriales</taxon>
        <taxon>Mycobacteriaceae</taxon>
        <taxon>Mycolicibacterium</taxon>
    </lineage>
</organism>
<comment type="caution">
    <text evidence="1">The sequence shown here is derived from an EMBL/GenBank/DDBJ whole genome shotgun (WGS) entry which is preliminary data.</text>
</comment>
<dbReference type="EMBL" id="ANBP01000014">
    <property type="protein sequence ID" value="KAB7756083.1"/>
    <property type="molecule type" value="Genomic_DNA"/>
</dbReference>
<reference evidence="1 2" key="1">
    <citation type="submission" date="2012-10" db="EMBL/GenBank/DDBJ databases">
        <title>The draft sequence of the Mycobacterium pheli genome.</title>
        <authorList>
            <person name="Pettersson B.M.F."/>
            <person name="Das S."/>
            <person name="Dasgupta S."/>
            <person name="Bhattacharya A."/>
            <person name="Kirsebom L.A."/>
        </authorList>
    </citation>
    <scope>NUCLEOTIDE SEQUENCE [LARGE SCALE GENOMIC DNA]</scope>
    <source>
        <strain evidence="1 2">CCUG 21000</strain>
    </source>
</reference>
<dbReference type="InterPro" id="IPR015943">
    <property type="entry name" value="WD40/YVTN_repeat-like_dom_sf"/>
</dbReference>
<keyword evidence="2" id="KW-1185">Reference proteome</keyword>
<dbReference type="InterPro" id="IPR011048">
    <property type="entry name" value="Haem_d1_sf"/>
</dbReference>
<dbReference type="RefSeq" id="WP_003886730.1">
    <property type="nucleotide sequence ID" value="NZ_ANBO01000011.1"/>
</dbReference>
<name>A0A5N5V2G4_MYCPH</name>
<dbReference type="InterPro" id="IPR051200">
    <property type="entry name" value="Host-pathogen_enzymatic-act"/>
</dbReference>
<evidence type="ECO:0000313" key="1">
    <source>
        <dbReference type="EMBL" id="KAB7756083.1"/>
    </source>
</evidence>
<dbReference type="Proteomes" id="UP000325690">
    <property type="component" value="Unassembled WGS sequence"/>
</dbReference>
<dbReference type="AlphaFoldDB" id="A0A5N5V2G4"/>
<evidence type="ECO:0008006" key="3">
    <source>
        <dbReference type="Google" id="ProtNLM"/>
    </source>
</evidence>
<dbReference type="GeneID" id="74304528"/>
<sequence>MVDFSMPAGALVTEHDRPADPAATVLGSVDVRRGAVGDIAGSSAGAILTTHPGDDSVALLNGRTLAVEAIIAVPGEPVAIATHGNRAYVSTSSWTHKDEVTVIDTVARRVLARYPLADSITALAVSPDGTRVFAGRTGDGSIAVSVIDTVAERARSIEVATGAGIGIDALAVAADGRRLHIATTDARGSAVLTVDVETGLVESAASIGAPIRDLAVADGTAYVLTSDRTRGGVVHIVELSTGRIAGIVELGGAPTQLAMGADKSRVYVVDYDQVLVVCTLSLRVVNTIVVDGRPSCVSVNAQSGRCYVADYDGRVTAFGVDTTAPLTYSEFVASNALVSDIRDLEPVTA</sequence>
<proteinExistence type="predicted"/>
<accession>A0A5N5V2G4</accession>
<dbReference type="SUPFAM" id="SSF51004">
    <property type="entry name" value="C-terminal (heme d1) domain of cytochrome cd1-nitrite reductase"/>
    <property type="match status" value="1"/>
</dbReference>
<dbReference type="PANTHER" id="PTHR47197:SF3">
    <property type="entry name" value="DIHYDRO-HEME D1 DEHYDROGENASE"/>
    <property type="match status" value="1"/>
</dbReference>
<dbReference type="PANTHER" id="PTHR47197">
    <property type="entry name" value="PROTEIN NIRF"/>
    <property type="match status" value="1"/>
</dbReference>
<protein>
    <recommendedName>
        <fullName evidence="3">YVTN beta-propeller repeat-containing protein</fullName>
    </recommendedName>
</protein>
<dbReference type="Gene3D" id="2.130.10.10">
    <property type="entry name" value="YVTN repeat-like/Quinoprotein amine dehydrogenase"/>
    <property type="match status" value="2"/>
</dbReference>
<evidence type="ECO:0000313" key="2">
    <source>
        <dbReference type="Proteomes" id="UP000325690"/>
    </source>
</evidence>
<gene>
    <name evidence="1" type="ORF">MPHL21000_12540</name>
</gene>